<comment type="function">
    <text evidence="5">Is involved in the conjugation of reduced glutathione to a wide number of exogenous and endogenous hydrophobic electrophiles.</text>
</comment>
<comment type="subcellular location">
    <subcellularLocation>
        <location evidence="5">Cytoplasm</location>
        <location evidence="5">Cytosol</location>
    </subcellularLocation>
</comment>
<evidence type="ECO:0000313" key="9">
    <source>
        <dbReference type="Proteomes" id="UP000594263"/>
    </source>
</evidence>
<dbReference type="Pfam" id="PF13410">
    <property type="entry name" value="GST_C_2"/>
    <property type="match status" value="1"/>
</dbReference>
<name>A0A7N0ZWT0_KALFE</name>
<dbReference type="GO" id="GO:0004364">
    <property type="term" value="F:glutathione transferase activity"/>
    <property type="evidence" value="ECO:0007669"/>
    <property type="project" value="UniProtKB-UniRule"/>
</dbReference>
<dbReference type="Gene3D" id="1.20.1050.10">
    <property type="match status" value="1"/>
</dbReference>
<evidence type="ECO:0000256" key="2">
    <source>
        <dbReference type="ARBA" id="ARBA00022679"/>
    </source>
</evidence>
<dbReference type="FunFam" id="1.20.1050.10:FF:000016">
    <property type="entry name" value="Glutathione S-transferase U9"/>
    <property type="match status" value="1"/>
</dbReference>
<dbReference type="InterPro" id="IPR045074">
    <property type="entry name" value="GST_C_Tau"/>
</dbReference>
<dbReference type="CDD" id="cd03058">
    <property type="entry name" value="GST_N_Tau"/>
    <property type="match status" value="1"/>
</dbReference>
<dbReference type="PROSITE" id="PS50405">
    <property type="entry name" value="GST_CTER"/>
    <property type="match status" value="1"/>
</dbReference>
<dbReference type="GO" id="GO:0009407">
    <property type="term" value="P:toxin catabolic process"/>
    <property type="evidence" value="ECO:0007669"/>
    <property type="project" value="UniProtKB-ARBA"/>
</dbReference>
<dbReference type="SUPFAM" id="SSF52833">
    <property type="entry name" value="Thioredoxin-like"/>
    <property type="match status" value="1"/>
</dbReference>
<dbReference type="CDD" id="cd03185">
    <property type="entry name" value="GST_C_Tau"/>
    <property type="match status" value="1"/>
</dbReference>
<evidence type="ECO:0000256" key="5">
    <source>
        <dbReference type="RuleBase" id="RU369102"/>
    </source>
</evidence>
<keyword evidence="9" id="KW-1185">Reference proteome</keyword>
<evidence type="ECO:0000313" key="8">
    <source>
        <dbReference type="EnsemblPlants" id="Kaladp0043s0109.1.v1.1"/>
    </source>
</evidence>
<keyword evidence="5" id="KW-0963">Cytoplasm</keyword>
<dbReference type="Gene3D" id="3.40.30.10">
    <property type="entry name" value="Glutaredoxin"/>
    <property type="match status" value="1"/>
</dbReference>
<dbReference type="SFLD" id="SFLDG00358">
    <property type="entry name" value="Main_(cytGST)"/>
    <property type="match status" value="1"/>
</dbReference>
<keyword evidence="1" id="KW-0216">Detoxification</keyword>
<protein>
    <recommendedName>
        <fullName evidence="5">Glutathione S-transferase</fullName>
        <ecNumber evidence="5">2.5.1.18</ecNumber>
    </recommendedName>
</protein>
<evidence type="ECO:0000256" key="3">
    <source>
        <dbReference type="ARBA" id="ARBA00025743"/>
    </source>
</evidence>
<dbReference type="EnsemblPlants" id="Kaladp0043s0109.1.v1.1">
    <property type="protein sequence ID" value="Kaladp0043s0109.1.v1.1"/>
    <property type="gene ID" value="Kaladp0043s0109.v1.1"/>
</dbReference>
<dbReference type="AlphaFoldDB" id="A0A7N0ZWT0"/>
<sequence length="229" mass="25527">MAASGDVKLIGAWASPYVLRPRIALNMKSVEYEFLEEKFGQKSELLLKSNPVHKKIPVLIHGDRPVCESLIIVQYIDEAWAGGKPILPADAYDRATARFWAAYVDDKFFPSLSGFGKVQGEEAKKEMLSQVYDSLALLEGAYQTISKEKPFFGGDQIGYLDIALGSFLGWLRVTEAMSQIKLITDEKTPGLAEWAERFVADEAVKDVMPETEKLIEFAKIIFAKMKPAA</sequence>
<organism evidence="8 9">
    <name type="scientific">Kalanchoe fedtschenkoi</name>
    <name type="common">Lavender scallops</name>
    <name type="synonym">South American air plant</name>
    <dbReference type="NCBI Taxonomy" id="63787"/>
    <lineage>
        <taxon>Eukaryota</taxon>
        <taxon>Viridiplantae</taxon>
        <taxon>Streptophyta</taxon>
        <taxon>Embryophyta</taxon>
        <taxon>Tracheophyta</taxon>
        <taxon>Spermatophyta</taxon>
        <taxon>Magnoliopsida</taxon>
        <taxon>eudicotyledons</taxon>
        <taxon>Gunneridae</taxon>
        <taxon>Pentapetalae</taxon>
        <taxon>Saxifragales</taxon>
        <taxon>Crassulaceae</taxon>
        <taxon>Kalanchoe</taxon>
    </lineage>
</organism>
<evidence type="ECO:0000259" key="6">
    <source>
        <dbReference type="PROSITE" id="PS50404"/>
    </source>
</evidence>
<dbReference type="InterPro" id="IPR036282">
    <property type="entry name" value="Glutathione-S-Trfase_C_sf"/>
</dbReference>
<dbReference type="PANTHER" id="PTHR11260">
    <property type="entry name" value="GLUTATHIONE S-TRANSFERASE, GST, SUPERFAMILY, GST DOMAIN CONTAINING"/>
    <property type="match status" value="1"/>
</dbReference>
<feature type="domain" description="GST C-terminal" evidence="7">
    <location>
        <begin position="90"/>
        <end position="228"/>
    </location>
</feature>
<dbReference type="SFLD" id="SFLDG01152">
    <property type="entry name" value="Main.3:_Omega-_and_Tau-like"/>
    <property type="match status" value="1"/>
</dbReference>
<dbReference type="InterPro" id="IPR036249">
    <property type="entry name" value="Thioredoxin-like_sf"/>
</dbReference>
<dbReference type="FunFam" id="3.40.30.10:FF:000044">
    <property type="entry name" value="Glutathione S-transferase GSTU6"/>
    <property type="match status" value="1"/>
</dbReference>
<dbReference type="PANTHER" id="PTHR11260:SF615">
    <property type="entry name" value="GLUTATHIONE S-TRANSFERASE U17"/>
    <property type="match status" value="1"/>
</dbReference>
<dbReference type="EC" id="2.5.1.18" evidence="5"/>
<dbReference type="InterPro" id="IPR040079">
    <property type="entry name" value="Glutathione_S-Trfase"/>
</dbReference>
<comment type="catalytic activity">
    <reaction evidence="4 5">
        <text>RX + glutathione = an S-substituted glutathione + a halide anion + H(+)</text>
        <dbReference type="Rhea" id="RHEA:16437"/>
        <dbReference type="ChEBI" id="CHEBI:15378"/>
        <dbReference type="ChEBI" id="CHEBI:16042"/>
        <dbReference type="ChEBI" id="CHEBI:17792"/>
        <dbReference type="ChEBI" id="CHEBI:57925"/>
        <dbReference type="ChEBI" id="CHEBI:90779"/>
        <dbReference type="EC" id="2.5.1.18"/>
    </reaction>
</comment>
<evidence type="ECO:0000256" key="1">
    <source>
        <dbReference type="ARBA" id="ARBA00022575"/>
    </source>
</evidence>
<dbReference type="SFLD" id="SFLDS00019">
    <property type="entry name" value="Glutathione_Transferase_(cytos"/>
    <property type="match status" value="1"/>
</dbReference>
<dbReference type="GO" id="GO:0005829">
    <property type="term" value="C:cytosol"/>
    <property type="evidence" value="ECO:0007669"/>
    <property type="project" value="UniProtKB-SubCell"/>
</dbReference>
<dbReference type="Proteomes" id="UP000594263">
    <property type="component" value="Unplaced"/>
</dbReference>
<dbReference type="PROSITE" id="PS50404">
    <property type="entry name" value="GST_NTER"/>
    <property type="match status" value="1"/>
</dbReference>
<dbReference type="InterPro" id="IPR010987">
    <property type="entry name" value="Glutathione-S-Trfase_C-like"/>
</dbReference>
<proteinExistence type="inferred from homology"/>
<accession>A0A7N0ZWT0</accession>
<dbReference type="InterPro" id="IPR004045">
    <property type="entry name" value="Glutathione_S-Trfase_N"/>
</dbReference>
<evidence type="ECO:0000256" key="4">
    <source>
        <dbReference type="ARBA" id="ARBA00047960"/>
    </source>
</evidence>
<dbReference type="OMA" id="IAKLEMC"/>
<dbReference type="Gramene" id="Kaladp0043s0109.1.v1.1">
    <property type="protein sequence ID" value="Kaladp0043s0109.1.v1.1"/>
    <property type="gene ID" value="Kaladp0043s0109.v1.1"/>
</dbReference>
<comment type="similarity">
    <text evidence="3">Belongs to the GST superfamily. Tau family.</text>
</comment>
<feature type="domain" description="GST N-terminal" evidence="6">
    <location>
        <begin position="5"/>
        <end position="84"/>
    </location>
</feature>
<dbReference type="GO" id="GO:0006749">
    <property type="term" value="P:glutathione metabolic process"/>
    <property type="evidence" value="ECO:0007669"/>
    <property type="project" value="InterPro"/>
</dbReference>
<keyword evidence="2 5" id="KW-0808">Transferase</keyword>
<dbReference type="Pfam" id="PF02798">
    <property type="entry name" value="GST_N"/>
    <property type="match status" value="1"/>
</dbReference>
<dbReference type="InterPro" id="IPR045073">
    <property type="entry name" value="Omega/Tau-like"/>
</dbReference>
<reference evidence="8" key="1">
    <citation type="submission" date="2021-01" db="UniProtKB">
        <authorList>
            <consortium name="EnsemblPlants"/>
        </authorList>
    </citation>
    <scope>IDENTIFICATION</scope>
</reference>
<dbReference type="SUPFAM" id="SSF47616">
    <property type="entry name" value="GST C-terminal domain-like"/>
    <property type="match status" value="1"/>
</dbReference>
<evidence type="ECO:0000259" key="7">
    <source>
        <dbReference type="PROSITE" id="PS50405"/>
    </source>
</evidence>